<accession>A0A8J3SXC1</accession>
<keyword evidence="3" id="KW-1185">Reference proteome</keyword>
<evidence type="ECO:0000256" key="1">
    <source>
        <dbReference type="SAM" id="Phobius"/>
    </source>
</evidence>
<keyword evidence="1" id="KW-0472">Membrane</keyword>
<evidence type="ECO:0000313" key="3">
    <source>
        <dbReference type="Proteomes" id="UP000619788"/>
    </source>
</evidence>
<feature type="transmembrane region" description="Helical" evidence="1">
    <location>
        <begin position="151"/>
        <end position="174"/>
    </location>
</feature>
<protein>
    <submittedName>
        <fullName evidence="2">Uncharacterized protein</fullName>
    </submittedName>
</protein>
<keyword evidence="1" id="KW-1133">Transmembrane helix</keyword>
<gene>
    <name evidence="2" type="ORF">Psi01_78880</name>
</gene>
<name>A0A8J3SXC1_9ACTN</name>
<feature type="transmembrane region" description="Helical" evidence="1">
    <location>
        <begin position="183"/>
        <end position="202"/>
    </location>
</feature>
<dbReference type="RefSeq" id="WP_204069265.1">
    <property type="nucleotide sequence ID" value="NZ_BOOJ01000080.1"/>
</dbReference>
<proteinExistence type="predicted"/>
<keyword evidence="1" id="KW-0812">Transmembrane</keyword>
<feature type="transmembrane region" description="Helical" evidence="1">
    <location>
        <begin position="113"/>
        <end position="131"/>
    </location>
</feature>
<feature type="transmembrane region" description="Helical" evidence="1">
    <location>
        <begin position="77"/>
        <end position="101"/>
    </location>
</feature>
<reference evidence="2 3" key="1">
    <citation type="submission" date="2021-01" db="EMBL/GenBank/DDBJ databases">
        <title>Whole genome shotgun sequence of Planobispora siamensis NBRC 107568.</title>
        <authorList>
            <person name="Komaki H."/>
            <person name="Tamura T."/>
        </authorList>
    </citation>
    <scope>NUCLEOTIDE SEQUENCE [LARGE SCALE GENOMIC DNA]</scope>
    <source>
        <strain evidence="2 3">NBRC 107568</strain>
    </source>
</reference>
<dbReference type="EMBL" id="BOOJ01000080">
    <property type="protein sequence ID" value="GIH97258.1"/>
    <property type="molecule type" value="Genomic_DNA"/>
</dbReference>
<comment type="caution">
    <text evidence="2">The sequence shown here is derived from an EMBL/GenBank/DDBJ whole genome shotgun (WGS) entry which is preliminary data.</text>
</comment>
<sequence length="491" mass="53552">MSGDPPETPAGKAGRLRPGRAAWFHWAAAFATALAPLVYWVSAGPDSYSYGFFGYGPPDRCTGHEFMLEHGYEIRSVVYTVFLFWLGGLPLMLVAFVAWLAGNRWGRPRIGRIVTRVAAVVIVLLTFLTLLPMGLDALLGAGCLDLWGGPFIVSVNLVQSLIAFASVAFMLLAVRRPHRRRSLLTRVTSVVLVILPLALTPVSDTVTGRISGNEACSTAGGFLIDSLEELEGGARFLCAARGGPWGDGTIREFDGMPDGHVLAYGRHLCAAVVRAGGDVGRREPYEELGLEHSADLAEGLRAICPGVVAAEKVKAERARLADEREQAALNVKCAAYPRHRPLIRPLRRAVGAVDTDYNALVALEDEIEMVEAGPLWVEGLAGAEPGVLQVTVADEFTPVCVTAEVYDRRPPLERRGWDEVEEISYRSTRGRLRFVDFYGGPRLVNLTAAGRGAYRVRVHVRGDGEAWRDGGEAWRGSMEQFLIMVYPAKQR</sequence>
<dbReference type="AlphaFoldDB" id="A0A8J3SXC1"/>
<feature type="transmembrane region" description="Helical" evidence="1">
    <location>
        <begin position="21"/>
        <end position="41"/>
    </location>
</feature>
<organism evidence="2 3">
    <name type="scientific">Planobispora siamensis</name>
    <dbReference type="NCBI Taxonomy" id="936338"/>
    <lineage>
        <taxon>Bacteria</taxon>
        <taxon>Bacillati</taxon>
        <taxon>Actinomycetota</taxon>
        <taxon>Actinomycetes</taxon>
        <taxon>Streptosporangiales</taxon>
        <taxon>Streptosporangiaceae</taxon>
        <taxon>Planobispora</taxon>
    </lineage>
</organism>
<evidence type="ECO:0000313" key="2">
    <source>
        <dbReference type="EMBL" id="GIH97258.1"/>
    </source>
</evidence>
<dbReference type="Proteomes" id="UP000619788">
    <property type="component" value="Unassembled WGS sequence"/>
</dbReference>